<evidence type="ECO:0000313" key="3">
    <source>
        <dbReference type="Proteomes" id="UP000712600"/>
    </source>
</evidence>
<name>A0A8S9NGV0_BRACR</name>
<dbReference type="EMBL" id="QGKX02001621">
    <property type="protein sequence ID" value="KAF3503262.1"/>
    <property type="molecule type" value="Genomic_DNA"/>
</dbReference>
<accession>A0A8S9NGV0</accession>
<organism evidence="2 3">
    <name type="scientific">Brassica cretica</name>
    <name type="common">Mustard</name>
    <dbReference type="NCBI Taxonomy" id="69181"/>
    <lineage>
        <taxon>Eukaryota</taxon>
        <taxon>Viridiplantae</taxon>
        <taxon>Streptophyta</taxon>
        <taxon>Embryophyta</taxon>
        <taxon>Tracheophyta</taxon>
        <taxon>Spermatophyta</taxon>
        <taxon>Magnoliopsida</taxon>
        <taxon>eudicotyledons</taxon>
        <taxon>Gunneridae</taxon>
        <taxon>Pentapetalae</taxon>
        <taxon>rosids</taxon>
        <taxon>malvids</taxon>
        <taxon>Brassicales</taxon>
        <taxon>Brassicaceae</taxon>
        <taxon>Brassiceae</taxon>
        <taxon>Brassica</taxon>
    </lineage>
</organism>
<protein>
    <submittedName>
        <fullName evidence="2">Uncharacterized protein</fullName>
    </submittedName>
</protein>
<gene>
    <name evidence="2" type="ORF">F2Q69_00041272</name>
</gene>
<feature type="region of interest" description="Disordered" evidence="1">
    <location>
        <begin position="143"/>
        <end position="179"/>
    </location>
</feature>
<feature type="compositionally biased region" description="Polar residues" evidence="1">
    <location>
        <begin position="169"/>
        <end position="179"/>
    </location>
</feature>
<dbReference type="Proteomes" id="UP000712600">
    <property type="component" value="Unassembled WGS sequence"/>
</dbReference>
<reference evidence="2" key="1">
    <citation type="submission" date="2019-12" db="EMBL/GenBank/DDBJ databases">
        <title>Genome sequencing and annotation of Brassica cretica.</title>
        <authorList>
            <person name="Studholme D.J."/>
            <person name="Sarris P."/>
        </authorList>
    </citation>
    <scope>NUCLEOTIDE SEQUENCE</scope>
    <source>
        <strain evidence="2">PFS-109/04</strain>
        <tissue evidence="2">Leaf</tissue>
    </source>
</reference>
<evidence type="ECO:0000256" key="1">
    <source>
        <dbReference type="SAM" id="MobiDB-lite"/>
    </source>
</evidence>
<proteinExistence type="predicted"/>
<evidence type="ECO:0000313" key="2">
    <source>
        <dbReference type="EMBL" id="KAF3503262.1"/>
    </source>
</evidence>
<sequence length="179" mass="20119">MIQGFYGLSTWDPGICEAVWFGIVYHHGADYGNIRKREGDMAERILLEFRWIGSVKEKRGSGRLRRSSRYAVPIWISVIIKTKSLLCGGIIQKEVAIISQRDDEEEKVRVTGDMAKRQGTRKRLFKPTVSTGGTKMKIVQALLSPRKRAAAKTGSRQGDISKQMEDKGTSNPQSSQHKP</sequence>
<comment type="caution">
    <text evidence="2">The sequence shown here is derived from an EMBL/GenBank/DDBJ whole genome shotgun (WGS) entry which is preliminary data.</text>
</comment>
<dbReference type="AlphaFoldDB" id="A0A8S9NGV0"/>